<evidence type="ECO:0000256" key="3">
    <source>
        <dbReference type="ARBA" id="ARBA00022692"/>
    </source>
</evidence>
<dbReference type="CDD" id="cd06579">
    <property type="entry name" value="TM_PBP1_transp_AraH_like"/>
    <property type="match status" value="1"/>
</dbReference>
<dbReference type="InterPro" id="IPR001851">
    <property type="entry name" value="ABC_transp_permease"/>
</dbReference>
<keyword evidence="5 6" id="KW-0472">Membrane</keyword>
<dbReference type="PANTHER" id="PTHR32196">
    <property type="entry name" value="ABC TRANSPORTER PERMEASE PROTEIN YPHD-RELATED-RELATED"/>
    <property type="match status" value="1"/>
</dbReference>
<evidence type="ECO:0000256" key="4">
    <source>
        <dbReference type="ARBA" id="ARBA00022989"/>
    </source>
</evidence>
<keyword evidence="2" id="KW-1003">Cell membrane</keyword>
<reference evidence="7 8" key="1">
    <citation type="submission" date="2018-08" db="EMBL/GenBank/DDBJ databases">
        <title>Genome analysis of the thermophilic bacterium of the candidate phylum Aminicenantes from deep subsurface aquifer revealed its physiology and ecological role.</title>
        <authorList>
            <person name="Kadnikov V.V."/>
            <person name="Mardanov A.V."/>
            <person name="Beletsky A.V."/>
            <person name="Karnachuk O.V."/>
            <person name="Ravin N.V."/>
        </authorList>
    </citation>
    <scope>NUCLEOTIDE SEQUENCE [LARGE SCALE GENOMIC DNA]</scope>
    <source>
        <strain evidence="7">BY38</strain>
    </source>
</reference>
<dbReference type="PANTHER" id="PTHR32196:SF72">
    <property type="entry name" value="RIBOSE IMPORT PERMEASE PROTEIN RBSC"/>
    <property type="match status" value="1"/>
</dbReference>
<comment type="subcellular location">
    <subcellularLocation>
        <location evidence="1">Cell membrane</location>
        <topology evidence="1">Multi-pass membrane protein</topology>
    </subcellularLocation>
</comment>
<dbReference type="GO" id="GO:0005886">
    <property type="term" value="C:plasma membrane"/>
    <property type="evidence" value="ECO:0007669"/>
    <property type="project" value="UniProtKB-SubCell"/>
</dbReference>
<dbReference type="Proteomes" id="UP000257323">
    <property type="component" value="Unassembled WGS sequence"/>
</dbReference>
<sequence length="315" mass="33278">MKKIAGLAGPFVGLILVITIFSLMPEVSDRFLNLANIKSVATQSVIVALCALGMTLIIVSGGIDLSAASNLALSCVLVAYAINLGVPPLLAALVGVAAGGTIGFLNGFLITRLRLVPFIVTLGMMGIARGLAKWVARNQKIDAPLSWLNELMVRTSKPSWLLVSPGIWLMILFSLVMAVLLRKTVFGRHAFAVGSNELTARLCGVRTDRVKVVVYTISGLLCGLAGVMEFSRLTVGDPTVAMGLELDIIAAVVIGGGSLSGGEGSILGTLVGVFIMAFLRNGCTMMGWPNYFQEIIIGAIIIAAVTLDRLRHRQE</sequence>
<dbReference type="EMBL" id="QUAH01000003">
    <property type="protein sequence ID" value="RFT16401.1"/>
    <property type="molecule type" value="Genomic_DNA"/>
</dbReference>
<proteinExistence type="predicted"/>
<feature type="transmembrane region" description="Helical" evidence="6">
    <location>
        <begin position="248"/>
        <end position="279"/>
    </location>
</feature>
<feature type="transmembrane region" description="Helical" evidence="6">
    <location>
        <begin position="210"/>
        <end position="228"/>
    </location>
</feature>
<evidence type="ECO:0000313" key="7">
    <source>
        <dbReference type="EMBL" id="RFT16401.1"/>
    </source>
</evidence>
<keyword evidence="3 6" id="KW-0812">Transmembrane</keyword>
<evidence type="ECO:0000256" key="5">
    <source>
        <dbReference type="ARBA" id="ARBA00023136"/>
    </source>
</evidence>
<evidence type="ECO:0000256" key="6">
    <source>
        <dbReference type="SAM" id="Phobius"/>
    </source>
</evidence>
<evidence type="ECO:0000313" key="8">
    <source>
        <dbReference type="Proteomes" id="UP000257323"/>
    </source>
</evidence>
<name>A0A3E2BNX4_9BACT</name>
<gene>
    <name evidence="7" type="ORF">OP8BY_1579</name>
</gene>
<dbReference type="Pfam" id="PF02653">
    <property type="entry name" value="BPD_transp_2"/>
    <property type="match status" value="1"/>
</dbReference>
<protein>
    <submittedName>
        <fullName evidence="7">Ribose/xylose/arabinose ABC transport system, permease protein RbsC</fullName>
    </submittedName>
</protein>
<evidence type="ECO:0000256" key="1">
    <source>
        <dbReference type="ARBA" id="ARBA00004651"/>
    </source>
</evidence>
<feature type="transmembrane region" description="Helical" evidence="6">
    <location>
        <begin position="37"/>
        <end position="58"/>
    </location>
</feature>
<feature type="transmembrane region" description="Helical" evidence="6">
    <location>
        <begin position="160"/>
        <end position="181"/>
    </location>
</feature>
<feature type="transmembrane region" description="Helical" evidence="6">
    <location>
        <begin position="115"/>
        <end position="136"/>
    </location>
</feature>
<dbReference type="AlphaFoldDB" id="A0A3E2BNX4"/>
<feature type="transmembrane region" description="Helical" evidence="6">
    <location>
        <begin position="291"/>
        <end position="307"/>
    </location>
</feature>
<keyword evidence="4 6" id="KW-1133">Transmembrane helix</keyword>
<accession>A0A3E2BNX4</accession>
<organism evidence="7 8">
    <name type="scientific">Candidatus Saccharicenans subterraneus</name>
    <dbReference type="NCBI Taxonomy" id="2508984"/>
    <lineage>
        <taxon>Bacteria</taxon>
        <taxon>Candidatus Aminicenantota</taxon>
        <taxon>Candidatus Aminicenantia</taxon>
        <taxon>Candidatus Aminicenantales</taxon>
        <taxon>Candidatus Saccharicenantaceae</taxon>
        <taxon>Candidatus Saccharicenans</taxon>
    </lineage>
</organism>
<feature type="transmembrane region" description="Helical" evidence="6">
    <location>
        <begin position="7"/>
        <end position="25"/>
    </location>
</feature>
<evidence type="ECO:0000256" key="2">
    <source>
        <dbReference type="ARBA" id="ARBA00022475"/>
    </source>
</evidence>
<dbReference type="GO" id="GO:0022857">
    <property type="term" value="F:transmembrane transporter activity"/>
    <property type="evidence" value="ECO:0007669"/>
    <property type="project" value="InterPro"/>
</dbReference>
<comment type="caution">
    <text evidence="7">The sequence shown here is derived from an EMBL/GenBank/DDBJ whole genome shotgun (WGS) entry which is preliminary data.</text>
</comment>